<organism evidence="2 3">
    <name type="scientific">Paracoccus lichenicola</name>
    <dbReference type="NCBI Taxonomy" id="2665644"/>
    <lineage>
        <taxon>Bacteria</taxon>
        <taxon>Pseudomonadati</taxon>
        <taxon>Pseudomonadota</taxon>
        <taxon>Alphaproteobacteria</taxon>
        <taxon>Rhodobacterales</taxon>
        <taxon>Paracoccaceae</taxon>
        <taxon>Paracoccus</taxon>
    </lineage>
</organism>
<protein>
    <recommendedName>
        <fullName evidence="4">J domain-containing protein</fullName>
    </recommendedName>
</protein>
<dbReference type="AlphaFoldDB" id="A0A6L6HKB5"/>
<keyword evidence="1" id="KW-0175">Coiled coil</keyword>
<feature type="coiled-coil region" evidence="1">
    <location>
        <begin position="10"/>
        <end position="37"/>
    </location>
</feature>
<accession>A0A6L6HKB5</accession>
<dbReference type="Proteomes" id="UP000481417">
    <property type="component" value="Unassembled WGS sequence"/>
</dbReference>
<gene>
    <name evidence="2" type="ORF">GIY56_00065</name>
</gene>
<dbReference type="RefSeq" id="WP_154762787.1">
    <property type="nucleotide sequence ID" value="NZ_WMBT01000001.1"/>
</dbReference>
<reference evidence="2 3" key="1">
    <citation type="submission" date="2019-11" db="EMBL/GenBank/DDBJ databases">
        <authorList>
            <person name="Lang L."/>
        </authorList>
    </citation>
    <scope>NUCLEOTIDE SEQUENCE [LARGE SCALE GENOMIC DNA]</scope>
    <source>
        <strain evidence="2 3">YIM 132242</strain>
    </source>
</reference>
<evidence type="ECO:0000256" key="1">
    <source>
        <dbReference type="SAM" id="Coils"/>
    </source>
</evidence>
<comment type="caution">
    <text evidence="2">The sequence shown here is derived from an EMBL/GenBank/DDBJ whole genome shotgun (WGS) entry which is preliminary data.</text>
</comment>
<evidence type="ECO:0000313" key="3">
    <source>
        <dbReference type="Proteomes" id="UP000481417"/>
    </source>
</evidence>
<evidence type="ECO:0000313" key="2">
    <source>
        <dbReference type="EMBL" id="MTD98680.1"/>
    </source>
</evidence>
<name>A0A6L6HKB5_9RHOB</name>
<proteinExistence type="predicted"/>
<sequence length="162" mass="18013">MSRPHISSSIEELEKMFSRYMDNMSKLEELAAELQHRGTARAQRLGGRVTTRLAALKGPGAQKDDTGRLRGELAKSLQEIDRLRSENRALAAALSAAKAREAGPSPAQEGRIPQMLTAIKALKKAVQKSYHPDRCTSMTSSEANTRFVNIMNIFETIEKLRF</sequence>
<evidence type="ECO:0008006" key="4">
    <source>
        <dbReference type="Google" id="ProtNLM"/>
    </source>
</evidence>
<feature type="coiled-coil region" evidence="1">
    <location>
        <begin position="73"/>
        <end position="100"/>
    </location>
</feature>
<keyword evidence="3" id="KW-1185">Reference proteome</keyword>
<dbReference type="EMBL" id="WMBT01000001">
    <property type="protein sequence ID" value="MTD98680.1"/>
    <property type="molecule type" value="Genomic_DNA"/>
</dbReference>